<dbReference type="PROSITE" id="PS51419">
    <property type="entry name" value="RAB"/>
    <property type="match status" value="1"/>
</dbReference>
<accession>A0A261AFQ8</accession>
<dbReference type="PROSITE" id="PS51420">
    <property type="entry name" value="RHO"/>
    <property type="match status" value="1"/>
</dbReference>
<dbReference type="GO" id="GO:0005525">
    <property type="term" value="F:GTP binding"/>
    <property type="evidence" value="ECO:0007669"/>
    <property type="project" value="UniProtKB-KW"/>
</dbReference>
<name>A0A261AFQ8_CAERE</name>
<comment type="caution">
    <text evidence="1">The sequence shown here is derived from an EMBL/GenBank/DDBJ whole genome shotgun (WGS) entry which is preliminary data.</text>
</comment>
<reference evidence="1" key="1">
    <citation type="submission" date="2017-08" db="EMBL/GenBank/DDBJ databases">
        <authorList>
            <person name="de Groot N.N."/>
        </authorList>
    </citation>
    <scope>NUCLEOTIDE SEQUENCE [LARGE SCALE GENOMIC DNA]</scope>
    <source>
        <strain evidence="1">PX439</strain>
    </source>
</reference>
<proteinExistence type="predicted"/>
<evidence type="ECO:0000313" key="1">
    <source>
        <dbReference type="EMBL" id="OZF96349.1"/>
    </source>
</evidence>
<dbReference type="NCBIfam" id="TIGR00231">
    <property type="entry name" value="small_GTP"/>
    <property type="match status" value="1"/>
</dbReference>
<dbReference type="SMART" id="SM00175">
    <property type="entry name" value="RAB"/>
    <property type="match status" value="1"/>
</dbReference>
<dbReference type="SMART" id="SM00174">
    <property type="entry name" value="RHO"/>
    <property type="match status" value="1"/>
</dbReference>
<dbReference type="GO" id="GO:0005802">
    <property type="term" value="C:trans-Golgi network"/>
    <property type="evidence" value="ECO:0007669"/>
    <property type="project" value="EnsemblMetazoa"/>
</dbReference>
<dbReference type="CDD" id="cd00157">
    <property type="entry name" value="Rho"/>
    <property type="match status" value="1"/>
</dbReference>
<dbReference type="PANTHER" id="PTHR24072">
    <property type="entry name" value="RHO FAMILY GTPASE"/>
    <property type="match status" value="1"/>
</dbReference>
<dbReference type="InterPro" id="IPR027417">
    <property type="entry name" value="P-loop_NTPase"/>
</dbReference>
<dbReference type="InterPro" id="IPR001806">
    <property type="entry name" value="Small_GTPase"/>
</dbReference>
<dbReference type="GO" id="GO:0055037">
    <property type="term" value="C:recycling endosome"/>
    <property type="evidence" value="ECO:0007669"/>
    <property type="project" value="EnsemblMetazoa"/>
</dbReference>
<keyword evidence="2" id="KW-1185">Reference proteome</keyword>
<dbReference type="EMBL" id="NMWX01000007">
    <property type="protein sequence ID" value="OZF96349.1"/>
    <property type="molecule type" value="Genomic_DNA"/>
</dbReference>
<dbReference type="GO" id="GO:0003924">
    <property type="term" value="F:GTPase activity"/>
    <property type="evidence" value="ECO:0007669"/>
    <property type="project" value="InterPro"/>
</dbReference>
<dbReference type="OMA" id="VFDNWAV"/>
<sequence>MENKLKLVVVGDTFTGKTSLLVAYTKKQFLDNYSTTVFDNWAVSVLIDHKNYAVSLFDTAGQGSYEKIRCLSYPHANVFLVCFSMTDKKTLESCRTLWIPEIRKYAGDNVPIMLVGTKNDLVDNADLHNVVTEDYAKKVAHEIGCHKFFSCSALTHKGLKRVFDESFLAAVGVKFEEEQPNPCCIIL</sequence>
<dbReference type="OrthoDB" id="8830751at2759"/>
<protein>
    <submittedName>
        <fullName evidence="1">Uncharacterized protein</fullName>
    </submittedName>
</protein>
<organism evidence="1 2">
    <name type="scientific">Caenorhabditis remanei</name>
    <name type="common">Caenorhabditis vulgaris</name>
    <dbReference type="NCBI Taxonomy" id="31234"/>
    <lineage>
        <taxon>Eukaryota</taxon>
        <taxon>Metazoa</taxon>
        <taxon>Ecdysozoa</taxon>
        <taxon>Nematoda</taxon>
        <taxon>Chromadorea</taxon>
        <taxon>Rhabditida</taxon>
        <taxon>Rhabditina</taxon>
        <taxon>Rhabditomorpha</taxon>
        <taxon>Rhabditoidea</taxon>
        <taxon>Rhabditidae</taxon>
        <taxon>Peloderinae</taxon>
        <taxon>Caenorhabditis</taxon>
    </lineage>
</organism>
<dbReference type="Gene3D" id="3.40.50.300">
    <property type="entry name" value="P-loop containing nucleotide triphosphate hydrolases"/>
    <property type="match status" value="1"/>
</dbReference>
<dbReference type="SUPFAM" id="SSF52540">
    <property type="entry name" value="P-loop containing nucleoside triphosphate hydrolases"/>
    <property type="match status" value="1"/>
</dbReference>
<dbReference type="Pfam" id="PF00071">
    <property type="entry name" value="Ras"/>
    <property type="match status" value="1"/>
</dbReference>
<dbReference type="eggNOG" id="KOG0393">
    <property type="taxonomic scope" value="Eukaryota"/>
</dbReference>
<dbReference type="PROSITE" id="PS51421">
    <property type="entry name" value="RAS"/>
    <property type="match status" value="1"/>
</dbReference>
<dbReference type="PRINTS" id="PR00449">
    <property type="entry name" value="RASTRNSFRMNG"/>
</dbReference>
<feature type="non-terminal residue" evidence="1">
    <location>
        <position position="1"/>
    </location>
</feature>
<dbReference type="SMART" id="SM00173">
    <property type="entry name" value="RAS"/>
    <property type="match status" value="1"/>
</dbReference>
<dbReference type="InterPro" id="IPR005225">
    <property type="entry name" value="Small_GTP-bd"/>
</dbReference>
<dbReference type="GO" id="GO:0007264">
    <property type="term" value="P:small GTPase-mediated signal transduction"/>
    <property type="evidence" value="ECO:0007669"/>
    <property type="project" value="InterPro"/>
</dbReference>
<dbReference type="Proteomes" id="UP000216624">
    <property type="component" value="Unassembled WGS sequence"/>
</dbReference>
<dbReference type="HOGENOM" id="CLU_041217_21_3_1"/>
<dbReference type="CTD" id="9799992"/>
<dbReference type="KEGG" id="crq:GCK72_016414"/>
<evidence type="ECO:0000313" key="2">
    <source>
        <dbReference type="Proteomes" id="UP000216624"/>
    </source>
</evidence>
<dbReference type="InterPro" id="IPR003578">
    <property type="entry name" value="Small_GTPase_Rho"/>
</dbReference>
<gene>
    <name evidence="1" type="ORF">FL82_09118</name>
</gene>
<dbReference type="STRING" id="31234.E3MQS7"/>